<dbReference type="AlphaFoldDB" id="M2ZSL5"/>
<protein>
    <submittedName>
        <fullName evidence="4">Twin-arginine translocation pathway signal protein</fullName>
    </submittedName>
</protein>
<keyword evidence="5" id="KW-1185">Reference proteome</keyword>
<dbReference type="InterPro" id="IPR000192">
    <property type="entry name" value="Aminotrans_V_dom"/>
</dbReference>
<evidence type="ECO:0000256" key="1">
    <source>
        <dbReference type="ARBA" id="ARBA00022898"/>
    </source>
</evidence>
<dbReference type="SUPFAM" id="SSF53383">
    <property type="entry name" value="PLP-dependent transferases"/>
    <property type="match status" value="1"/>
</dbReference>
<sequence length="405" mass="44090">MTAEPHWPELRAQFDLDPAYVHLGLSVLAPHPRPVREAIERHRQGLDSNPALYFHHRDELQRRVLEKAGRYLGAEPDTIALTESTTMGLAVVFTGMMLRPGEEILSTAHEHYAARELLRFKAESSGASHRTIELYEDPRAATEDEIVAAVARGIGDRTRLLALTWVHSGTGVKLPLTRIAEVVAAVNAGRTPGTEVLTCVDGVHGMGVEDFEVTELGCDFFATGCHKWLFGPRGTGLVWGSERGWAAIRPIITSFDVEVFWPWYLGSVPDGKAPAARFCTPGGFPAYEHRWALAEAFDFQQELGKPWVAARIHDLNAHCRGALADVAGVHVRTPDVGGLTSGMVCFDVPGIDPATVVDLLLAEGVVAGQTPYRSSAVRFAPGVLNDFGDIDRGAEALGRIIENHT</sequence>
<dbReference type="PATRIC" id="fig|1284240.4.peg.1118"/>
<evidence type="ECO:0000259" key="3">
    <source>
        <dbReference type="Pfam" id="PF00266"/>
    </source>
</evidence>
<dbReference type="PANTHER" id="PTHR43092:SF6">
    <property type="entry name" value="BLR1280 PROTEIN"/>
    <property type="match status" value="1"/>
</dbReference>
<dbReference type="PANTHER" id="PTHR43092">
    <property type="entry name" value="L-CYSTEINE DESULFHYDRASE"/>
    <property type="match status" value="1"/>
</dbReference>
<dbReference type="InterPro" id="IPR015421">
    <property type="entry name" value="PyrdxlP-dep_Trfase_major"/>
</dbReference>
<comment type="caution">
    <text evidence="4">The sequence shown here is derived from an EMBL/GenBank/DDBJ whole genome shotgun (WGS) entry which is preliminary data.</text>
</comment>
<keyword evidence="1" id="KW-0663">Pyridoxal phosphate</keyword>
<dbReference type="GO" id="GO:0017000">
    <property type="term" value="P:antibiotic biosynthetic process"/>
    <property type="evidence" value="ECO:0007669"/>
    <property type="project" value="UniProtKB-KW"/>
</dbReference>
<dbReference type="RefSeq" id="WP_007029042.1">
    <property type="nucleotide sequence ID" value="NZ_AOHO01000028.1"/>
</dbReference>
<dbReference type="EMBL" id="AOHO01000028">
    <property type="protein sequence ID" value="EME63339.1"/>
    <property type="molecule type" value="Genomic_DNA"/>
</dbReference>
<dbReference type="Gene3D" id="3.40.640.10">
    <property type="entry name" value="Type I PLP-dependent aspartate aminotransferase-like (Major domain)"/>
    <property type="match status" value="1"/>
</dbReference>
<proteinExistence type="predicted"/>
<reference evidence="4 5" key="1">
    <citation type="journal article" date="2013" name="Genome Announc.">
        <title>Draft Genome Sequence of Amycolatopsis decaplanina Strain DSM 44594T.</title>
        <authorList>
            <person name="Kaur N."/>
            <person name="Kumar S."/>
            <person name="Bala M."/>
            <person name="Raghava G.P."/>
            <person name="Mayilraj S."/>
        </authorList>
    </citation>
    <scope>NUCLEOTIDE SEQUENCE [LARGE SCALE GENOMIC DNA]</scope>
    <source>
        <strain evidence="4 5">DSM 44594</strain>
    </source>
</reference>
<evidence type="ECO:0000313" key="5">
    <source>
        <dbReference type="Proteomes" id="UP000054226"/>
    </source>
</evidence>
<dbReference type="InterPro" id="IPR015422">
    <property type="entry name" value="PyrdxlP-dep_Trfase_small"/>
</dbReference>
<dbReference type="Pfam" id="PF00266">
    <property type="entry name" value="Aminotran_5"/>
    <property type="match status" value="1"/>
</dbReference>
<evidence type="ECO:0000313" key="4">
    <source>
        <dbReference type="EMBL" id="EME63339.1"/>
    </source>
</evidence>
<organism evidence="4 5">
    <name type="scientific">Amycolatopsis decaplanina DSM 44594</name>
    <dbReference type="NCBI Taxonomy" id="1284240"/>
    <lineage>
        <taxon>Bacteria</taxon>
        <taxon>Bacillati</taxon>
        <taxon>Actinomycetota</taxon>
        <taxon>Actinomycetes</taxon>
        <taxon>Pseudonocardiales</taxon>
        <taxon>Pseudonocardiaceae</taxon>
        <taxon>Amycolatopsis</taxon>
    </lineage>
</organism>
<dbReference type="Proteomes" id="UP000054226">
    <property type="component" value="Unassembled WGS sequence"/>
</dbReference>
<dbReference type="OrthoDB" id="250246at2"/>
<gene>
    <name evidence="4" type="ORF">H074_05557</name>
</gene>
<feature type="domain" description="Aminotransferase class V" evidence="3">
    <location>
        <begin position="65"/>
        <end position="365"/>
    </location>
</feature>
<evidence type="ECO:0000256" key="2">
    <source>
        <dbReference type="ARBA" id="ARBA00023194"/>
    </source>
</evidence>
<dbReference type="InterPro" id="IPR015424">
    <property type="entry name" value="PyrdxlP-dep_Trfase"/>
</dbReference>
<dbReference type="Gene3D" id="3.90.1150.10">
    <property type="entry name" value="Aspartate Aminotransferase, domain 1"/>
    <property type="match status" value="1"/>
</dbReference>
<keyword evidence="2" id="KW-0045">Antibiotic biosynthesis</keyword>
<accession>M2ZSL5</accession>
<name>M2ZSL5_9PSEU</name>